<accession>A0AAV5FFV7</accession>
<evidence type="ECO:0000256" key="1">
    <source>
        <dbReference type="SAM" id="MobiDB-lite"/>
    </source>
</evidence>
<dbReference type="AlphaFoldDB" id="A0AAV5FFV7"/>
<dbReference type="PANTHER" id="PTHR32378">
    <property type="entry name" value="GUANINE NUCLEOTIDE-BINDING PROTEIN SUBUNIT GAMMA 3"/>
    <property type="match status" value="1"/>
</dbReference>
<reference evidence="2" key="2">
    <citation type="submission" date="2021-12" db="EMBL/GenBank/DDBJ databases">
        <title>Resequencing data analysis of finger millet.</title>
        <authorList>
            <person name="Hatakeyama M."/>
            <person name="Aluri S."/>
            <person name="Balachadran M.T."/>
            <person name="Sivarajan S.R."/>
            <person name="Poveda L."/>
            <person name="Shimizu-Inatsugi R."/>
            <person name="Schlapbach R."/>
            <person name="Sreeman S.M."/>
            <person name="Shimizu K.K."/>
        </authorList>
    </citation>
    <scope>NUCLEOTIDE SEQUENCE</scope>
</reference>
<organism evidence="2 3">
    <name type="scientific">Eleusine coracana subsp. coracana</name>
    <dbReference type="NCBI Taxonomy" id="191504"/>
    <lineage>
        <taxon>Eukaryota</taxon>
        <taxon>Viridiplantae</taxon>
        <taxon>Streptophyta</taxon>
        <taxon>Embryophyta</taxon>
        <taxon>Tracheophyta</taxon>
        <taxon>Spermatophyta</taxon>
        <taxon>Magnoliopsida</taxon>
        <taxon>Liliopsida</taxon>
        <taxon>Poales</taxon>
        <taxon>Poaceae</taxon>
        <taxon>PACMAD clade</taxon>
        <taxon>Chloridoideae</taxon>
        <taxon>Cynodonteae</taxon>
        <taxon>Eleusininae</taxon>
        <taxon>Eleusine</taxon>
    </lineage>
</organism>
<sequence length="346" mass="36004">MGEERVTTVVEPPRPKSPPRYPDLCGRRRLQLELQILNREIDFLKNHSCLIEIKFCRTNYSLLKEFIQFQEVVKNQSCAYACHVFAALASACPSAKGQVAWFALAAHAPMSHAARQAANHVDLTAAHAANLIAHPVARSVVRAANLIAHHVAQSAVRAANQPAAASRSRHAVNPSAAAAAQIAAPAASQAVPVATSAADANNAGHVPASAATASQAAAVAMHSAAAVQNAARAFSFGGQAVSVASSPSDIPTCLGAPASSASTASHHAARGRLLAASASHRAARDKMAARAAAANLASVFQNLRAQNVLAGVFGPAEIVKDVEVLGAVIHVVLLDVYVNLIWTLWW</sequence>
<protein>
    <submittedName>
        <fullName evidence="2">Uncharacterized protein</fullName>
    </submittedName>
</protein>
<keyword evidence="3" id="KW-1185">Reference proteome</keyword>
<dbReference type="InterPro" id="IPR055305">
    <property type="entry name" value="GG3-like"/>
</dbReference>
<proteinExistence type="predicted"/>
<comment type="caution">
    <text evidence="2">The sequence shown here is derived from an EMBL/GenBank/DDBJ whole genome shotgun (WGS) entry which is preliminary data.</text>
</comment>
<name>A0AAV5FFV7_ELECO</name>
<dbReference type="EMBL" id="BQKI01000085">
    <property type="protein sequence ID" value="GJN33875.1"/>
    <property type="molecule type" value="Genomic_DNA"/>
</dbReference>
<dbReference type="Proteomes" id="UP001054889">
    <property type="component" value="Unassembled WGS sequence"/>
</dbReference>
<gene>
    <name evidence="2" type="primary">gb22503</name>
    <name evidence="2" type="ORF">PR202_gb22503</name>
</gene>
<evidence type="ECO:0000313" key="3">
    <source>
        <dbReference type="Proteomes" id="UP001054889"/>
    </source>
</evidence>
<reference evidence="2" key="1">
    <citation type="journal article" date="2018" name="DNA Res.">
        <title>Multiple hybrid de novo genome assembly of finger millet, an orphan allotetraploid crop.</title>
        <authorList>
            <person name="Hatakeyama M."/>
            <person name="Aluri S."/>
            <person name="Balachadran M.T."/>
            <person name="Sivarajan S.R."/>
            <person name="Patrignani A."/>
            <person name="Gruter S."/>
            <person name="Poveda L."/>
            <person name="Shimizu-Inatsugi R."/>
            <person name="Baeten J."/>
            <person name="Francoijs K.J."/>
            <person name="Nataraja K.N."/>
            <person name="Reddy Y.A.N."/>
            <person name="Phadnis S."/>
            <person name="Ravikumar R.L."/>
            <person name="Schlapbach R."/>
            <person name="Sreeman S.M."/>
            <person name="Shimizu K.K."/>
        </authorList>
    </citation>
    <scope>NUCLEOTIDE SEQUENCE</scope>
</reference>
<feature type="region of interest" description="Disordered" evidence="1">
    <location>
        <begin position="1"/>
        <end position="20"/>
    </location>
</feature>
<evidence type="ECO:0000313" key="2">
    <source>
        <dbReference type="EMBL" id="GJN33875.1"/>
    </source>
</evidence>
<dbReference type="PANTHER" id="PTHR32378:SF10">
    <property type="entry name" value="GUANINE NUCLEOTIDE-BINDING PROTEIN SUBUNIT GAMMA 3"/>
    <property type="match status" value="1"/>
</dbReference>